<gene>
    <name evidence="8" type="primary">LOC100645385</name>
</gene>
<feature type="chain" id="PRO_5044547158" evidence="5">
    <location>
        <begin position="25"/>
        <end position="147"/>
    </location>
</feature>
<evidence type="ECO:0000256" key="4">
    <source>
        <dbReference type="SAM" id="MobiDB-lite"/>
    </source>
</evidence>
<dbReference type="GO" id="GO:0005179">
    <property type="term" value="F:hormone activity"/>
    <property type="evidence" value="ECO:0007669"/>
    <property type="project" value="InterPro"/>
</dbReference>
<evidence type="ECO:0000313" key="8">
    <source>
        <dbReference type="RefSeq" id="XP_003400279.1"/>
    </source>
</evidence>
<protein>
    <submittedName>
        <fullName evidence="6">Neuropeptide Y</fullName>
    </submittedName>
    <submittedName>
        <fullName evidence="8">Uncharacterized protein LOC100645385</fullName>
    </submittedName>
</protein>
<comment type="subcellular location">
    <subcellularLocation>
        <location evidence="1">Secreted</location>
    </subcellularLocation>
</comment>
<reference evidence="8" key="2">
    <citation type="submission" date="2025-04" db="UniProtKB">
        <authorList>
            <consortium name="RefSeq"/>
        </authorList>
    </citation>
    <scope>IDENTIFICATION</scope>
</reference>
<evidence type="ECO:0000256" key="5">
    <source>
        <dbReference type="SAM" id="SignalP"/>
    </source>
</evidence>
<evidence type="ECO:0000313" key="7">
    <source>
        <dbReference type="Proteomes" id="UP000835206"/>
    </source>
</evidence>
<organism evidence="6">
    <name type="scientific">Bombus terrestris</name>
    <name type="common">Buff-tailed bumblebee</name>
    <name type="synonym">Apis terrestris</name>
    <dbReference type="NCBI Taxonomy" id="30195"/>
    <lineage>
        <taxon>Eukaryota</taxon>
        <taxon>Metazoa</taxon>
        <taxon>Ecdysozoa</taxon>
        <taxon>Arthropoda</taxon>
        <taxon>Hexapoda</taxon>
        <taxon>Insecta</taxon>
        <taxon>Pterygota</taxon>
        <taxon>Neoptera</taxon>
        <taxon>Endopterygota</taxon>
        <taxon>Hymenoptera</taxon>
        <taxon>Apocrita</taxon>
        <taxon>Aculeata</taxon>
        <taxon>Apoidea</taxon>
        <taxon>Anthophila</taxon>
        <taxon>Apidae</taxon>
        <taxon>Bombus</taxon>
        <taxon>Bombus</taxon>
    </lineage>
</organism>
<dbReference type="GO" id="GO:0007218">
    <property type="term" value="P:neuropeptide signaling pathway"/>
    <property type="evidence" value="ECO:0007669"/>
    <property type="project" value="UniProtKB-KW"/>
</dbReference>
<dbReference type="GeneID" id="100645385"/>
<dbReference type="Proteomes" id="UP000835206">
    <property type="component" value="Chromosome 13"/>
</dbReference>
<accession>A0A0U1VMR8</accession>
<dbReference type="GO" id="GO:0005576">
    <property type="term" value="C:extracellular region"/>
    <property type="evidence" value="ECO:0007669"/>
    <property type="project" value="UniProtKB-SubCell"/>
</dbReference>
<feature type="compositionally biased region" description="Basic and acidic residues" evidence="4">
    <location>
        <begin position="100"/>
        <end position="120"/>
    </location>
</feature>
<keyword evidence="6" id="KW-0527">Neuropeptide</keyword>
<proteinExistence type="evidence at transcript level"/>
<sequence length="147" mass="16862">MQSCLNSIYLVVVLFILGTGIVHGEPGPMARPTQPDIFTNQEELKKYLDHVTDFYSLNGKARYGKRGNVLSSVPEVNYVWDSMKTILENSQRSQQPKANRQFEKRKQEESGFLDEVEKYGPKKSTSRIDSPPCHVLDTVEKYYDDVQ</sequence>
<name>A0A0U1VMR8_BOMTE</name>
<comment type="similarity">
    <text evidence="2">Belongs to the NPY family.</text>
</comment>
<dbReference type="PROSITE" id="PS50276">
    <property type="entry name" value="PANCREATIC_HORMONE_2"/>
    <property type="match status" value="1"/>
</dbReference>
<dbReference type="EMBL" id="JQ646095">
    <property type="protein sequence ID" value="AFW19649.1"/>
    <property type="molecule type" value="mRNA"/>
</dbReference>
<dbReference type="KEGG" id="bter:100645385"/>
<keyword evidence="7" id="KW-1185">Reference proteome</keyword>
<feature type="signal peptide" evidence="5">
    <location>
        <begin position="1"/>
        <end position="24"/>
    </location>
</feature>
<feature type="region of interest" description="Disordered" evidence="4">
    <location>
        <begin position="89"/>
        <end position="131"/>
    </location>
</feature>
<reference evidence="6" key="1">
    <citation type="submission" date="2012-02" db="EMBL/GenBank/DDBJ databases">
        <title>Molecular cloning of neuropeptide Y from Bombus impatiens Bombus terrestris.</title>
        <authorList>
            <person name="Liu X.G."/>
            <person name="Ren Y.D."/>
            <person name="Liu X.T."/>
        </authorList>
    </citation>
    <scope>NUCLEOTIDE SEQUENCE</scope>
</reference>
<evidence type="ECO:0000256" key="3">
    <source>
        <dbReference type="ARBA" id="ARBA00022525"/>
    </source>
</evidence>
<dbReference type="RefSeq" id="XP_003400279.1">
    <property type="nucleotide sequence ID" value="XM_003400231.4"/>
</dbReference>
<dbReference type="OrthoDB" id="9972427at2759"/>
<evidence type="ECO:0000256" key="1">
    <source>
        <dbReference type="ARBA" id="ARBA00004613"/>
    </source>
</evidence>
<feature type="compositionally biased region" description="Polar residues" evidence="4">
    <location>
        <begin position="89"/>
        <end position="98"/>
    </location>
</feature>
<dbReference type="InterPro" id="IPR001955">
    <property type="entry name" value="Pancreatic_hormone-like"/>
</dbReference>
<evidence type="ECO:0000313" key="6">
    <source>
        <dbReference type="EMBL" id="AFW19649.1"/>
    </source>
</evidence>
<dbReference type="AlphaFoldDB" id="A0A0U1VMR8"/>
<keyword evidence="5" id="KW-0732">Signal</keyword>
<evidence type="ECO:0000256" key="2">
    <source>
        <dbReference type="ARBA" id="ARBA00010022"/>
    </source>
</evidence>
<dbReference type="Pfam" id="PF00159">
    <property type="entry name" value="Hormone_3"/>
    <property type="match status" value="1"/>
</dbReference>
<keyword evidence="3" id="KW-0964">Secreted</keyword>